<comment type="caution">
    <text evidence="6">The sequence shown here is derived from an EMBL/GenBank/DDBJ whole genome shotgun (WGS) entry which is preliminary data.</text>
</comment>
<evidence type="ECO:0000256" key="4">
    <source>
        <dbReference type="SAM" id="MobiDB-lite"/>
    </source>
</evidence>
<dbReference type="InterPro" id="IPR032823">
    <property type="entry name" value="BCA_ABC_TP_C"/>
</dbReference>
<evidence type="ECO:0000256" key="2">
    <source>
        <dbReference type="ARBA" id="ARBA00022741"/>
    </source>
</evidence>
<accession>A0ABT4G5F5</accession>
<feature type="compositionally biased region" description="Acidic residues" evidence="4">
    <location>
        <begin position="40"/>
        <end position="50"/>
    </location>
</feature>
<evidence type="ECO:0000256" key="1">
    <source>
        <dbReference type="ARBA" id="ARBA00022448"/>
    </source>
</evidence>
<evidence type="ECO:0000313" key="7">
    <source>
        <dbReference type="Proteomes" id="UP001527099"/>
    </source>
</evidence>
<reference evidence="6 7" key="1">
    <citation type="submission" date="2022-05" db="EMBL/GenBank/DDBJ databases">
        <title>Genome Sequencing of Bee-Associated Microbes.</title>
        <authorList>
            <person name="Dunlap C."/>
        </authorList>
    </citation>
    <scope>NUCLEOTIDE SEQUENCE [LARGE SCALE GENOMIC DNA]</scope>
    <source>
        <strain evidence="6 7">NRRL B-14421</strain>
    </source>
</reference>
<dbReference type="Pfam" id="PF12399">
    <property type="entry name" value="BCA_ABC_TP_C"/>
    <property type="match status" value="1"/>
</dbReference>
<evidence type="ECO:0000256" key="3">
    <source>
        <dbReference type="ARBA" id="ARBA00022840"/>
    </source>
</evidence>
<gene>
    <name evidence="6" type="ORF">M5X19_00555</name>
</gene>
<feature type="domain" description="Branched-chain amino acid ATP-binding cassette transporter C-terminal" evidence="5">
    <location>
        <begin position="19"/>
        <end position="44"/>
    </location>
</feature>
<keyword evidence="7" id="KW-1185">Reference proteome</keyword>
<keyword evidence="3" id="KW-0067">ATP-binding</keyword>
<proteinExistence type="predicted"/>
<keyword evidence="1" id="KW-0813">Transport</keyword>
<dbReference type="EMBL" id="JAMDMX010000001">
    <property type="protein sequence ID" value="MCY9691423.1"/>
    <property type="molecule type" value="Genomic_DNA"/>
</dbReference>
<dbReference type="InterPro" id="IPR051120">
    <property type="entry name" value="ABC_AA/LPS_Transport"/>
</dbReference>
<keyword evidence="2" id="KW-0547">Nucleotide-binding</keyword>
<dbReference type="Proteomes" id="UP001527099">
    <property type="component" value="Unassembled WGS sequence"/>
</dbReference>
<sequence>MDFVTRISDKVVVIDYGVKIAEGKAEEVQSDPKVSRAYLGEEEAEDAQNL</sequence>
<name>A0ABT4G5F5_9BACL</name>
<organism evidence="6 7">
    <name type="scientific">Paenibacillus alginolyticus</name>
    <dbReference type="NCBI Taxonomy" id="59839"/>
    <lineage>
        <taxon>Bacteria</taxon>
        <taxon>Bacillati</taxon>
        <taxon>Bacillota</taxon>
        <taxon>Bacilli</taxon>
        <taxon>Bacillales</taxon>
        <taxon>Paenibacillaceae</taxon>
        <taxon>Paenibacillus</taxon>
    </lineage>
</organism>
<evidence type="ECO:0000259" key="5">
    <source>
        <dbReference type="Pfam" id="PF12399"/>
    </source>
</evidence>
<dbReference type="RefSeq" id="WP_244280184.1">
    <property type="nucleotide sequence ID" value="NZ_JAMDMW010000032.1"/>
</dbReference>
<protein>
    <recommendedName>
        <fullName evidence="5">Branched-chain amino acid ATP-binding cassette transporter C-terminal domain-containing protein</fullName>
    </recommendedName>
</protein>
<dbReference type="PANTHER" id="PTHR45772:SF7">
    <property type="entry name" value="AMINO ACID ABC TRANSPORTER ATP-BINDING PROTEIN"/>
    <property type="match status" value="1"/>
</dbReference>
<evidence type="ECO:0000313" key="6">
    <source>
        <dbReference type="EMBL" id="MCY9691423.1"/>
    </source>
</evidence>
<feature type="region of interest" description="Disordered" evidence="4">
    <location>
        <begin position="26"/>
        <end position="50"/>
    </location>
</feature>
<dbReference type="PANTHER" id="PTHR45772">
    <property type="entry name" value="CONSERVED COMPONENT OF ABC TRANSPORTER FOR NATURAL AMINO ACIDS-RELATED"/>
    <property type="match status" value="1"/>
</dbReference>